<dbReference type="Pfam" id="PF01757">
    <property type="entry name" value="Acyl_transf_3"/>
    <property type="match status" value="1"/>
</dbReference>
<keyword evidence="4" id="KW-0808">Transferase</keyword>
<feature type="transmembrane region" description="Helical" evidence="2">
    <location>
        <begin position="349"/>
        <end position="370"/>
    </location>
</feature>
<feature type="region of interest" description="Disordered" evidence="1">
    <location>
        <begin position="1"/>
        <end position="21"/>
    </location>
</feature>
<dbReference type="AlphaFoldDB" id="A0A8K0TQH9"/>
<keyword evidence="2" id="KW-0472">Membrane</keyword>
<feature type="transmembrane region" description="Helical" evidence="2">
    <location>
        <begin position="467"/>
        <end position="491"/>
    </location>
</feature>
<dbReference type="PANTHER" id="PTHR23028">
    <property type="entry name" value="ACETYLTRANSFERASE"/>
    <property type="match status" value="1"/>
</dbReference>
<feature type="transmembrane region" description="Helical" evidence="2">
    <location>
        <begin position="135"/>
        <end position="158"/>
    </location>
</feature>
<keyword evidence="4" id="KW-0012">Acyltransferase</keyword>
<dbReference type="PANTHER" id="PTHR23028:SF134">
    <property type="entry name" value="PUTATIVE (AFU_ORTHOLOGUE AFUA_4G08520)-RELATED"/>
    <property type="match status" value="1"/>
</dbReference>
<evidence type="ECO:0000256" key="1">
    <source>
        <dbReference type="SAM" id="MobiDB-lite"/>
    </source>
</evidence>
<feature type="domain" description="Acyltransferase 3" evidence="3">
    <location>
        <begin position="91"/>
        <end position="488"/>
    </location>
</feature>
<keyword evidence="2" id="KW-0812">Transmembrane</keyword>
<reference evidence="4" key="1">
    <citation type="journal article" date="2021" name="Nat. Commun.">
        <title>Genetic determinants of endophytism in the Arabidopsis root mycobiome.</title>
        <authorList>
            <person name="Mesny F."/>
            <person name="Miyauchi S."/>
            <person name="Thiergart T."/>
            <person name="Pickel B."/>
            <person name="Atanasova L."/>
            <person name="Karlsson M."/>
            <person name="Huettel B."/>
            <person name="Barry K.W."/>
            <person name="Haridas S."/>
            <person name="Chen C."/>
            <person name="Bauer D."/>
            <person name="Andreopoulos W."/>
            <person name="Pangilinan J."/>
            <person name="LaButti K."/>
            <person name="Riley R."/>
            <person name="Lipzen A."/>
            <person name="Clum A."/>
            <person name="Drula E."/>
            <person name="Henrissat B."/>
            <person name="Kohler A."/>
            <person name="Grigoriev I.V."/>
            <person name="Martin F.M."/>
            <person name="Hacquard S."/>
        </authorList>
    </citation>
    <scope>NUCLEOTIDE SEQUENCE</scope>
    <source>
        <strain evidence="4">MPI-CAGE-AT-0016</strain>
    </source>
</reference>
<keyword evidence="5" id="KW-1185">Reference proteome</keyword>
<organism evidence="4 5">
    <name type="scientific">Plectosphaerella cucumerina</name>
    <dbReference type="NCBI Taxonomy" id="40658"/>
    <lineage>
        <taxon>Eukaryota</taxon>
        <taxon>Fungi</taxon>
        <taxon>Dikarya</taxon>
        <taxon>Ascomycota</taxon>
        <taxon>Pezizomycotina</taxon>
        <taxon>Sordariomycetes</taxon>
        <taxon>Hypocreomycetidae</taxon>
        <taxon>Glomerellales</taxon>
        <taxon>Plectosphaerellaceae</taxon>
        <taxon>Plectosphaerella</taxon>
    </lineage>
</organism>
<dbReference type="GO" id="GO:0016747">
    <property type="term" value="F:acyltransferase activity, transferring groups other than amino-acyl groups"/>
    <property type="evidence" value="ECO:0007669"/>
    <property type="project" value="InterPro"/>
</dbReference>
<dbReference type="Proteomes" id="UP000813385">
    <property type="component" value="Unassembled WGS sequence"/>
</dbReference>
<sequence length="520" mass="59057">MADPRIEKQNTGRQSEGCDHEEHFSPFTATSWRAGLALLLGPYIRTRSYTHLVRIFTVNLYHIIVPSFLQPPSDKAAAESHRPDVGSINTEWLDGLRGVAAFCVCISHFSSHGHPGIRWGYGADKDRHSFFELPIIRLIVAGRAMVCLFFVISGYALAFSTLKSIHRHDFDGLHRRLPSSVFRRAIRLTVPSFASSFTVYLAQRLGLVVRPGHASSFWKDTRALLAEFDFNMNLFDWEDHHGKAFYGTYLWTIPVELRASFILFVTVLGLSRTRASVRIVTLAGLFVYCMSKTRWDIALFMAGILIADCSLISHSVYSALEESELPGGDRRRTSSPMWYTLRQKPNTRLLCTLGWVFVLVAGLWIASYPIHGAKTSPFWKCFYTNGPDGKEFQTRFWPSLGAVMIVAAISQMPPCQAVLETEPVLYLGRISYALYLYHGLVRMIIGVPLADFLWATFGKKDFLVREGLWFISFVIAMAITIWVSDIAWRLVDIPSVRLARWVETKCSLSIEEKRLPRRIE</sequence>
<feature type="transmembrane region" description="Helical" evidence="2">
    <location>
        <begin position="396"/>
        <end position="413"/>
    </location>
</feature>
<dbReference type="InterPro" id="IPR050879">
    <property type="entry name" value="Acyltransferase_3"/>
</dbReference>
<evidence type="ECO:0000259" key="3">
    <source>
        <dbReference type="Pfam" id="PF01757"/>
    </source>
</evidence>
<dbReference type="InterPro" id="IPR002656">
    <property type="entry name" value="Acyl_transf_3_dom"/>
</dbReference>
<feature type="transmembrane region" description="Helical" evidence="2">
    <location>
        <begin position="249"/>
        <end position="268"/>
    </location>
</feature>
<name>A0A8K0TQH9_9PEZI</name>
<dbReference type="EMBL" id="JAGPXD010000001">
    <property type="protein sequence ID" value="KAH7374429.1"/>
    <property type="molecule type" value="Genomic_DNA"/>
</dbReference>
<evidence type="ECO:0000313" key="4">
    <source>
        <dbReference type="EMBL" id="KAH7374429.1"/>
    </source>
</evidence>
<gene>
    <name evidence="4" type="ORF">B0T11DRAFT_248373</name>
</gene>
<protein>
    <submittedName>
        <fullName evidence="4">Acyltransferase family-domain-containing protein</fullName>
    </submittedName>
</protein>
<comment type="caution">
    <text evidence="4">The sequence shown here is derived from an EMBL/GenBank/DDBJ whole genome shotgun (WGS) entry which is preliminary data.</text>
</comment>
<accession>A0A8K0TQH9</accession>
<proteinExistence type="predicted"/>
<evidence type="ECO:0000256" key="2">
    <source>
        <dbReference type="SAM" id="Phobius"/>
    </source>
</evidence>
<evidence type="ECO:0000313" key="5">
    <source>
        <dbReference type="Proteomes" id="UP000813385"/>
    </source>
</evidence>
<keyword evidence="2" id="KW-1133">Transmembrane helix</keyword>
<feature type="transmembrane region" description="Helical" evidence="2">
    <location>
        <begin position="434"/>
        <end position="455"/>
    </location>
</feature>
<dbReference type="OrthoDB" id="5819582at2759"/>